<keyword evidence="2" id="KW-1185">Reference proteome</keyword>
<protein>
    <submittedName>
        <fullName evidence="1">Helix-turn-helix domain-containing protein</fullName>
    </submittedName>
</protein>
<organism evidence="1 2">
    <name type="scientific">Agromyces albus</name>
    <dbReference type="NCBI Taxonomy" id="205332"/>
    <lineage>
        <taxon>Bacteria</taxon>
        <taxon>Bacillati</taxon>
        <taxon>Actinomycetota</taxon>
        <taxon>Actinomycetes</taxon>
        <taxon>Micrococcales</taxon>
        <taxon>Microbacteriaceae</taxon>
        <taxon>Agromyces</taxon>
    </lineage>
</organism>
<dbReference type="OrthoDB" id="3579809at2"/>
<accession>A0A4Q2L5R7</accession>
<sequence length="75" mass="8129">MAAFPELPSPANPDDALAAVVALRRLAASLEREAVDHALEQGWSWRRIGEALGMSAQAAHKRLAPGKRRFPDLEA</sequence>
<dbReference type="Proteomes" id="UP000293865">
    <property type="component" value="Unassembled WGS sequence"/>
</dbReference>
<comment type="caution">
    <text evidence="1">The sequence shown here is derived from an EMBL/GenBank/DDBJ whole genome shotgun (WGS) entry which is preliminary data.</text>
</comment>
<evidence type="ECO:0000313" key="1">
    <source>
        <dbReference type="EMBL" id="RXZ73039.1"/>
    </source>
</evidence>
<name>A0A4Q2L5R7_9MICO</name>
<proteinExistence type="predicted"/>
<dbReference type="EMBL" id="SDPN01000002">
    <property type="protein sequence ID" value="RXZ73039.1"/>
    <property type="molecule type" value="Genomic_DNA"/>
</dbReference>
<evidence type="ECO:0000313" key="2">
    <source>
        <dbReference type="Proteomes" id="UP000293865"/>
    </source>
</evidence>
<gene>
    <name evidence="1" type="ORF">ESP51_02145</name>
</gene>
<dbReference type="RefSeq" id="WP_129519226.1">
    <property type="nucleotide sequence ID" value="NZ_SDPN01000002.1"/>
</dbReference>
<dbReference type="AlphaFoldDB" id="A0A4Q2L5R7"/>
<reference evidence="1 2" key="1">
    <citation type="submission" date="2019-01" db="EMBL/GenBank/DDBJ databases">
        <title>Agromyces.</title>
        <authorList>
            <person name="Li J."/>
        </authorList>
    </citation>
    <scope>NUCLEOTIDE SEQUENCE [LARGE SCALE GENOMIC DNA]</scope>
    <source>
        <strain evidence="1 2">DSM 15934</strain>
    </source>
</reference>